<dbReference type="Gene3D" id="3.40.50.720">
    <property type="entry name" value="NAD(P)-binding Rossmann-like Domain"/>
    <property type="match status" value="1"/>
</dbReference>
<evidence type="ECO:0000313" key="1">
    <source>
        <dbReference type="EMBL" id="EXV01934.1"/>
    </source>
</evidence>
<evidence type="ECO:0000313" key="2">
    <source>
        <dbReference type="Proteomes" id="UP000030151"/>
    </source>
</evidence>
<dbReference type="InterPro" id="IPR036291">
    <property type="entry name" value="NAD(P)-bd_dom_sf"/>
</dbReference>
<dbReference type="InterPro" id="IPR051593">
    <property type="entry name" value="Ergosterol_Biosynth_ERG27"/>
</dbReference>
<comment type="caution">
    <text evidence="1">The sequence shown here is derived from an EMBL/GenBank/DDBJ whole genome shotgun (WGS) entry which is preliminary data.</text>
</comment>
<dbReference type="GO" id="GO:0005789">
    <property type="term" value="C:endoplasmic reticulum membrane"/>
    <property type="evidence" value="ECO:0007669"/>
    <property type="project" value="TreeGrafter"/>
</dbReference>
<dbReference type="EMBL" id="JELW01000006">
    <property type="protein sequence ID" value="EXV01934.1"/>
    <property type="molecule type" value="Genomic_DNA"/>
</dbReference>
<dbReference type="PANTHER" id="PTHR43647:SF4">
    <property type="entry name" value="KETOREDUCTASE (KR) DOMAIN-CONTAINING PROTEIN"/>
    <property type="match status" value="1"/>
</dbReference>
<dbReference type="OrthoDB" id="191139at2759"/>
<dbReference type="GO" id="GO:0000253">
    <property type="term" value="F:3-beta-hydroxysteroid 3-dehydrogenase (NADP+) activity"/>
    <property type="evidence" value="ECO:0007669"/>
    <property type="project" value="TreeGrafter"/>
</dbReference>
<protein>
    <submittedName>
        <fullName evidence="1">Short chain dehydrogenase family protein</fullName>
    </submittedName>
</protein>
<reference evidence="1 2" key="1">
    <citation type="submission" date="2014-02" db="EMBL/GenBank/DDBJ databases">
        <title>The genome sequence of the entomopathogenic fungus Metarhizium robertsii ARSEF 2575.</title>
        <authorList>
            <person name="Giuliano Garisto Donzelli B."/>
            <person name="Roe B.A."/>
            <person name="Macmil S.L."/>
            <person name="Krasnoff S.B."/>
            <person name="Gibson D.M."/>
        </authorList>
    </citation>
    <scope>NUCLEOTIDE SEQUENCE [LARGE SCALE GENOMIC DNA]</scope>
    <source>
        <strain evidence="1 2">ARSEF 2575</strain>
    </source>
</reference>
<dbReference type="eggNOG" id="KOG1208">
    <property type="taxonomic scope" value="Eukaryota"/>
</dbReference>
<dbReference type="GO" id="GO:0005741">
    <property type="term" value="C:mitochondrial outer membrane"/>
    <property type="evidence" value="ECO:0007669"/>
    <property type="project" value="TreeGrafter"/>
</dbReference>
<accession>A0A0A1UVR0</accession>
<dbReference type="GO" id="GO:0005811">
    <property type="term" value="C:lipid droplet"/>
    <property type="evidence" value="ECO:0007669"/>
    <property type="project" value="TreeGrafter"/>
</dbReference>
<gene>
    <name evidence="1" type="ORF">X797_004767</name>
</gene>
<name>A0A0A1UVR0_9HYPO</name>
<dbReference type="PANTHER" id="PTHR43647">
    <property type="entry name" value="DEHYDROGENASE"/>
    <property type="match status" value="1"/>
</dbReference>
<organism evidence="1 2">
    <name type="scientific">Metarhizium robertsii</name>
    <dbReference type="NCBI Taxonomy" id="568076"/>
    <lineage>
        <taxon>Eukaryota</taxon>
        <taxon>Fungi</taxon>
        <taxon>Dikarya</taxon>
        <taxon>Ascomycota</taxon>
        <taxon>Pezizomycotina</taxon>
        <taxon>Sordariomycetes</taxon>
        <taxon>Hypocreomycetidae</taxon>
        <taxon>Hypocreales</taxon>
        <taxon>Clavicipitaceae</taxon>
        <taxon>Metarhizium</taxon>
    </lineage>
</organism>
<dbReference type="Proteomes" id="UP000030151">
    <property type="component" value="Unassembled WGS sequence"/>
</dbReference>
<sequence length="335" mass="37168">MAGLVIFTGANSSMGIPAADHLLQSYPDYTIVFTVRDASDVDINTKRLRDTIAKHPNAKASILPLDLASLEATHEFADEIIAGIQSGKYPRLAAIVCNAYYWNLVGDPELTGNGYDKTFQVSHISHAALVLRLLGSFGDAGGRIVLLSSDSHWPGKNAMEKYPPSMDDLEHLVHPTVDDDKQGRGYQRYATAKLAITTWMYALNRHLEDDENLKRITAVAINPGNMVDSRALRTNTPPSLHKMQKFVYKPLLPVLKLIMGPTLRTAAPAGVDVVELTLNPKYKAKRGYYTLLEEDESSPDSQNREKQSKLWAQTLIWAKITENNTALQDGVRVQR</sequence>
<dbReference type="HOGENOM" id="CLU_010194_44_3_1"/>
<dbReference type="AlphaFoldDB" id="A0A0A1UVR0"/>
<dbReference type="SUPFAM" id="SSF51735">
    <property type="entry name" value="NAD(P)-binding Rossmann-fold domains"/>
    <property type="match status" value="1"/>
</dbReference>
<proteinExistence type="predicted"/>